<comment type="subunit">
    <text evidence="9">Homomultimerizes to form the nucleocapsid. Binds to viral genomic RNA.</text>
</comment>
<evidence type="ECO:0000256" key="3">
    <source>
        <dbReference type="ARBA" id="ARBA00022561"/>
    </source>
</evidence>
<evidence type="ECO:0000256" key="5">
    <source>
        <dbReference type="ARBA" id="ARBA00022884"/>
    </source>
</evidence>
<dbReference type="GO" id="GO:0019013">
    <property type="term" value="C:viral nucleocapsid"/>
    <property type="evidence" value="ECO:0007669"/>
    <property type="project" value="UniProtKB-UniRule"/>
</dbReference>
<keyword evidence="6 9" id="KW-0543">Viral nucleoprotein</keyword>
<evidence type="ECO:0000256" key="1">
    <source>
        <dbReference type="ARBA" id="ARBA00014389"/>
    </source>
</evidence>
<keyword evidence="2 9" id="KW-1139">Helical capsid protein</keyword>
<accession>A0A9N6YIW2</accession>
<dbReference type="EMBL" id="BK061763">
    <property type="protein sequence ID" value="DAZ90702.1"/>
    <property type="molecule type" value="Viral_cRNA"/>
</dbReference>
<keyword evidence="4 9" id="KW-0946">Virion</keyword>
<dbReference type="InterPro" id="IPR004902">
    <property type="entry name" value="Rhabdo_ncap_2"/>
</dbReference>
<sequence length="379" mass="42720">MAAVNTIKIKTKYANTKRTFTNSGQSKTDWTDEKLVGLDGYKIETYDQKTMAQRCTDILGKLVTGVSERDIGYIIEIAWNILAPGSQWKRVYPDKNACEALTQSAITSASNKIIASTNATITHTLPTDERELGQVGGYICASLVRLFTKSESNYKDAFDAIKNSYANFYEETFPLSPFVIPDRNIKSIKIMLNNRPMYKSLLAALLYHLTDAKAYEGLLNATFAMHLRSTGIHCWHLFKTIAAETNRTTDILLTVLHIRDTEAGLDVIDEIIRNFEADENTLKASKRERMTYEFARLFDKQMFASLQTKSCKSLALTLAYLVSMITTVGTGNVKEIVAIKSLDQHTHETYEKFAKGIYDYLYKSEDAAAENEVFTASMR</sequence>
<dbReference type="GO" id="GO:0003723">
    <property type="term" value="F:RNA binding"/>
    <property type="evidence" value="ECO:0007669"/>
    <property type="project" value="UniProtKB-UniRule"/>
</dbReference>
<protein>
    <recommendedName>
        <fullName evidence="1 9">Nucleoprotein</fullName>
        <shortName evidence="9">NP</shortName>
        <shortName evidence="9">Protein N</shortName>
    </recommendedName>
    <alternativeName>
        <fullName evidence="8 9">Nucleocapsid protein</fullName>
    </alternativeName>
</protein>
<evidence type="ECO:0000256" key="2">
    <source>
        <dbReference type="ARBA" id="ARBA00022497"/>
    </source>
</evidence>
<evidence type="ECO:0000256" key="9">
    <source>
        <dbReference type="RuleBase" id="RU369108"/>
    </source>
</evidence>
<comment type="similarity">
    <text evidence="9">Belongs to the nucleorhabdovirus nucleocapsid protein family.</text>
</comment>
<keyword evidence="7 9" id="KW-0687">Ribonucleoprotein</keyword>
<name>A0A9N6YIW2_9RHAB</name>
<evidence type="ECO:0000256" key="4">
    <source>
        <dbReference type="ARBA" id="ARBA00022844"/>
    </source>
</evidence>
<dbReference type="GO" id="GO:0030430">
    <property type="term" value="C:host cell cytoplasm"/>
    <property type="evidence" value="ECO:0007669"/>
    <property type="project" value="UniProtKB-SubCell"/>
</dbReference>
<comment type="subcellular location">
    <subcellularLocation>
        <location evidence="9">Virion</location>
    </subcellularLocation>
    <subcellularLocation>
        <location evidence="9">Host cytoplasm</location>
    </subcellularLocation>
</comment>
<dbReference type="GO" id="GO:0019029">
    <property type="term" value="C:helical viral capsid"/>
    <property type="evidence" value="ECO:0007669"/>
    <property type="project" value="UniProtKB-UniRule"/>
</dbReference>
<keyword evidence="3 9" id="KW-0167">Capsid protein</keyword>
<dbReference type="GO" id="GO:1990904">
    <property type="term" value="C:ribonucleoprotein complex"/>
    <property type="evidence" value="ECO:0007669"/>
    <property type="project" value="UniProtKB-UniRule"/>
</dbReference>
<evidence type="ECO:0000256" key="7">
    <source>
        <dbReference type="ARBA" id="ARBA00023274"/>
    </source>
</evidence>
<keyword evidence="5 9" id="KW-0694">RNA-binding</keyword>
<evidence type="ECO:0000256" key="8">
    <source>
        <dbReference type="ARBA" id="ARBA00033344"/>
    </source>
</evidence>
<reference evidence="10" key="1">
    <citation type="journal article" date="2022" name="bioRxiv">
        <title>Unlocking the hidden genetic diversity of varicosaviruses, the neglected plant rhabdoviruses.</title>
        <authorList>
            <person name="Bejerman N."/>
            <person name="Dietzgen R.G."/>
            <person name="Debat H."/>
        </authorList>
    </citation>
    <scope>NUCLEOTIDE SEQUENCE</scope>
</reference>
<evidence type="ECO:0000256" key="6">
    <source>
        <dbReference type="ARBA" id="ARBA00023086"/>
    </source>
</evidence>
<organism evidence="10">
    <name type="scientific">Cupressus virus 1</name>
    <dbReference type="NCBI Taxonomy" id="2977965"/>
    <lineage>
        <taxon>Viruses</taxon>
        <taxon>Riboviria</taxon>
        <taxon>Orthornavirae</taxon>
        <taxon>Negarnaviricota</taxon>
        <taxon>Haploviricotina</taxon>
        <taxon>Monjiviricetes</taxon>
        <taxon>Mononegavirales</taxon>
        <taxon>Rhabdoviridae</taxon>
        <taxon>Betarhabdovirinae</taxon>
        <taxon>Alphagymnorhavirus</taxon>
        <taxon>Alphagymnorhavirus cupressi</taxon>
    </lineage>
</organism>
<keyword evidence="9" id="KW-1035">Host cytoplasm</keyword>
<proteinExistence type="inferred from homology"/>
<comment type="function">
    <text evidence="9">Encapsidates the genome, protecting it from nucleases. The encapsidated genomic RNA is termed the nucleocapsid (NC) and serves as template for viral transcription and replication.</text>
</comment>
<dbReference type="Pfam" id="PF03216">
    <property type="entry name" value="Rhabdo_ncap_2"/>
    <property type="match status" value="1"/>
</dbReference>
<evidence type="ECO:0000313" key="10">
    <source>
        <dbReference type="EMBL" id="DAZ90702.1"/>
    </source>
</evidence>